<accession>A0A820R233</accession>
<reference evidence="2" key="1">
    <citation type="submission" date="2021-02" db="EMBL/GenBank/DDBJ databases">
        <authorList>
            <person name="Nowell W R."/>
        </authorList>
    </citation>
    <scope>NUCLEOTIDE SEQUENCE</scope>
</reference>
<name>A0A820R233_9BILA</name>
<organism evidence="2 3">
    <name type="scientific">Adineta steineri</name>
    <dbReference type="NCBI Taxonomy" id="433720"/>
    <lineage>
        <taxon>Eukaryota</taxon>
        <taxon>Metazoa</taxon>
        <taxon>Spiralia</taxon>
        <taxon>Gnathifera</taxon>
        <taxon>Rotifera</taxon>
        <taxon>Eurotatoria</taxon>
        <taxon>Bdelloidea</taxon>
        <taxon>Adinetida</taxon>
        <taxon>Adinetidae</taxon>
        <taxon>Adineta</taxon>
    </lineage>
</organism>
<dbReference type="Gene3D" id="3.20.20.100">
    <property type="entry name" value="NADP-dependent oxidoreductase domain"/>
    <property type="match status" value="1"/>
</dbReference>
<sequence length="32" mass="3394">GENEEQSHEILDAAVRLGITTFDTADAYGGGR</sequence>
<proteinExistence type="predicted"/>
<dbReference type="EMBL" id="CAJOAY010032336">
    <property type="protein sequence ID" value="CAF4431675.1"/>
    <property type="molecule type" value="Genomic_DNA"/>
</dbReference>
<protein>
    <recommendedName>
        <fullName evidence="1">NADP-dependent oxidoreductase domain-containing protein</fullName>
    </recommendedName>
</protein>
<feature type="domain" description="NADP-dependent oxidoreductase" evidence="1">
    <location>
        <begin position="3"/>
        <end position="30"/>
    </location>
</feature>
<dbReference type="AlphaFoldDB" id="A0A820R233"/>
<dbReference type="InterPro" id="IPR023210">
    <property type="entry name" value="NADP_OxRdtase_dom"/>
</dbReference>
<comment type="caution">
    <text evidence="2">The sequence shown here is derived from an EMBL/GenBank/DDBJ whole genome shotgun (WGS) entry which is preliminary data.</text>
</comment>
<dbReference type="InterPro" id="IPR036812">
    <property type="entry name" value="NAD(P)_OxRdtase_dom_sf"/>
</dbReference>
<feature type="non-terminal residue" evidence="2">
    <location>
        <position position="32"/>
    </location>
</feature>
<evidence type="ECO:0000313" key="2">
    <source>
        <dbReference type="EMBL" id="CAF4431675.1"/>
    </source>
</evidence>
<dbReference type="SUPFAM" id="SSF51430">
    <property type="entry name" value="NAD(P)-linked oxidoreductase"/>
    <property type="match status" value="1"/>
</dbReference>
<dbReference type="Proteomes" id="UP000663881">
    <property type="component" value="Unassembled WGS sequence"/>
</dbReference>
<evidence type="ECO:0000259" key="1">
    <source>
        <dbReference type="Pfam" id="PF00248"/>
    </source>
</evidence>
<evidence type="ECO:0000313" key="3">
    <source>
        <dbReference type="Proteomes" id="UP000663881"/>
    </source>
</evidence>
<feature type="non-terminal residue" evidence="2">
    <location>
        <position position="1"/>
    </location>
</feature>
<gene>
    <name evidence="2" type="ORF">OKA104_LOCUS53115</name>
</gene>
<dbReference type="Pfam" id="PF00248">
    <property type="entry name" value="Aldo_ket_red"/>
    <property type="match status" value="1"/>
</dbReference>